<evidence type="ECO:0000313" key="4">
    <source>
        <dbReference type="RefSeq" id="XP_033580050.1"/>
    </source>
</evidence>
<accession>A0A6A6YVV4</accession>
<keyword evidence="3" id="KW-1185">Reference proteome</keyword>
<reference evidence="2 4" key="1">
    <citation type="journal article" date="2020" name="Stud. Mycol.">
        <title>101 Dothideomycetes genomes: a test case for predicting lifestyles and emergence of pathogens.</title>
        <authorList>
            <person name="Haridas S."/>
            <person name="Albert R."/>
            <person name="Binder M."/>
            <person name="Bloem J."/>
            <person name="Labutti K."/>
            <person name="Salamov A."/>
            <person name="Andreopoulos B."/>
            <person name="Baker S."/>
            <person name="Barry K."/>
            <person name="Bills G."/>
            <person name="Bluhm B."/>
            <person name="Cannon C."/>
            <person name="Castanera R."/>
            <person name="Culley D."/>
            <person name="Daum C."/>
            <person name="Ezra D."/>
            <person name="Gonzalez J."/>
            <person name="Henrissat B."/>
            <person name="Kuo A."/>
            <person name="Liang C."/>
            <person name="Lipzen A."/>
            <person name="Lutzoni F."/>
            <person name="Magnuson J."/>
            <person name="Mondo S."/>
            <person name="Nolan M."/>
            <person name="Ohm R."/>
            <person name="Pangilinan J."/>
            <person name="Park H.-J."/>
            <person name="Ramirez L."/>
            <person name="Alfaro M."/>
            <person name="Sun H."/>
            <person name="Tritt A."/>
            <person name="Yoshinaga Y."/>
            <person name="Zwiers L.-H."/>
            <person name="Turgeon B."/>
            <person name="Goodwin S."/>
            <person name="Spatafora J."/>
            <person name="Crous P."/>
            <person name="Grigoriev I."/>
        </authorList>
    </citation>
    <scope>NUCLEOTIDE SEQUENCE</scope>
    <source>
        <strain evidence="2 4">CBS 304.34</strain>
    </source>
</reference>
<organism evidence="2">
    <name type="scientific">Mytilinidion resinicola</name>
    <dbReference type="NCBI Taxonomy" id="574789"/>
    <lineage>
        <taxon>Eukaryota</taxon>
        <taxon>Fungi</taxon>
        <taxon>Dikarya</taxon>
        <taxon>Ascomycota</taxon>
        <taxon>Pezizomycotina</taxon>
        <taxon>Dothideomycetes</taxon>
        <taxon>Pleosporomycetidae</taxon>
        <taxon>Mytilinidiales</taxon>
        <taxon>Mytilinidiaceae</taxon>
        <taxon>Mytilinidion</taxon>
    </lineage>
</organism>
<dbReference type="Proteomes" id="UP000504636">
    <property type="component" value="Unplaced"/>
</dbReference>
<reference evidence="4" key="2">
    <citation type="submission" date="2020-04" db="EMBL/GenBank/DDBJ databases">
        <authorList>
            <consortium name="NCBI Genome Project"/>
        </authorList>
    </citation>
    <scope>NUCLEOTIDE SEQUENCE</scope>
    <source>
        <strain evidence="4">CBS 304.34</strain>
    </source>
</reference>
<dbReference type="RefSeq" id="XP_033580050.1">
    <property type="nucleotide sequence ID" value="XM_033719375.1"/>
</dbReference>
<protein>
    <submittedName>
        <fullName evidence="2 4">Uncharacterized protein</fullName>
    </submittedName>
</protein>
<name>A0A6A6YVV4_9PEZI</name>
<sequence length="86" mass="9300">MPAGIGHPSSRWQSPPKHAQKPWSSGDAHGATIPRDFTSHDGGGAAGKVYCMSPQPASQPRNPTIQLHTKLSQRRRALRARPLLTV</sequence>
<evidence type="ECO:0000313" key="3">
    <source>
        <dbReference type="Proteomes" id="UP000504636"/>
    </source>
</evidence>
<evidence type="ECO:0000313" key="2">
    <source>
        <dbReference type="EMBL" id="KAF2813086.1"/>
    </source>
</evidence>
<dbReference type="EMBL" id="MU003696">
    <property type="protein sequence ID" value="KAF2813086.1"/>
    <property type="molecule type" value="Genomic_DNA"/>
</dbReference>
<proteinExistence type="predicted"/>
<evidence type="ECO:0000256" key="1">
    <source>
        <dbReference type="SAM" id="MobiDB-lite"/>
    </source>
</evidence>
<dbReference type="AlphaFoldDB" id="A0A6A6YVV4"/>
<gene>
    <name evidence="2 4" type="ORF">BDZ99DRAFT_460388</name>
</gene>
<feature type="region of interest" description="Disordered" evidence="1">
    <location>
        <begin position="1"/>
        <end position="63"/>
    </location>
</feature>
<dbReference type="GeneID" id="54460268"/>
<reference evidence="4" key="3">
    <citation type="submission" date="2025-04" db="UniProtKB">
        <authorList>
            <consortium name="RefSeq"/>
        </authorList>
    </citation>
    <scope>IDENTIFICATION</scope>
    <source>
        <strain evidence="4">CBS 304.34</strain>
    </source>
</reference>